<dbReference type="GO" id="GO:0008270">
    <property type="term" value="F:zinc ion binding"/>
    <property type="evidence" value="ECO:0007669"/>
    <property type="project" value="InterPro"/>
</dbReference>
<feature type="domain" description="CCHC-type" evidence="1">
    <location>
        <begin position="68"/>
        <end position="84"/>
    </location>
</feature>
<keyword evidence="3" id="KW-1185">Reference proteome</keyword>
<dbReference type="InterPro" id="IPR001878">
    <property type="entry name" value="Znf_CCHC"/>
</dbReference>
<sequence>MEKKFKFKTSIMFTRSDLPLLEERPQITGINEIGQIRILIPSLGEKPRCLKCNETGHIKRQSPNNNQKCFKCQKFGQLSNECNFAKMISTVDANELPGQESEIEVDDRN</sequence>
<dbReference type="AlphaFoldDB" id="A0A3M7Q000"/>
<evidence type="ECO:0000313" key="2">
    <source>
        <dbReference type="EMBL" id="RNA04710.1"/>
    </source>
</evidence>
<dbReference type="Gene3D" id="4.10.60.10">
    <property type="entry name" value="Zinc finger, CCHC-type"/>
    <property type="match status" value="1"/>
</dbReference>
<accession>A0A3M7Q000</accession>
<dbReference type="SMART" id="SM00343">
    <property type="entry name" value="ZnF_C2HC"/>
    <property type="match status" value="2"/>
</dbReference>
<gene>
    <name evidence="2" type="ORF">BpHYR1_005669</name>
</gene>
<protein>
    <recommendedName>
        <fullName evidence="1">CCHC-type domain-containing protein</fullName>
    </recommendedName>
</protein>
<dbReference type="GO" id="GO:0003676">
    <property type="term" value="F:nucleic acid binding"/>
    <property type="evidence" value="ECO:0007669"/>
    <property type="project" value="InterPro"/>
</dbReference>
<dbReference type="OrthoDB" id="10050052at2759"/>
<evidence type="ECO:0000259" key="1">
    <source>
        <dbReference type="SMART" id="SM00343"/>
    </source>
</evidence>
<dbReference type="Proteomes" id="UP000276133">
    <property type="component" value="Unassembled WGS sequence"/>
</dbReference>
<name>A0A3M7Q000_BRAPC</name>
<evidence type="ECO:0000313" key="3">
    <source>
        <dbReference type="Proteomes" id="UP000276133"/>
    </source>
</evidence>
<dbReference type="InterPro" id="IPR036875">
    <property type="entry name" value="Znf_CCHC_sf"/>
</dbReference>
<proteinExistence type="predicted"/>
<feature type="domain" description="CCHC-type" evidence="1">
    <location>
        <begin position="48"/>
        <end position="64"/>
    </location>
</feature>
<reference evidence="2 3" key="1">
    <citation type="journal article" date="2018" name="Sci. Rep.">
        <title>Genomic signatures of local adaptation to the degree of environmental predictability in rotifers.</title>
        <authorList>
            <person name="Franch-Gras L."/>
            <person name="Hahn C."/>
            <person name="Garcia-Roger E.M."/>
            <person name="Carmona M.J."/>
            <person name="Serra M."/>
            <person name="Gomez A."/>
        </authorList>
    </citation>
    <scope>NUCLEOTIDE SEQUENCE [LARGE SCALE GENOMIC DNA]</scope>
    <source>
        <strain evidence="2">HYR1</strain>
    </source>
</reference>
<comment type="caution">
    <text evidence="2">The sequence shown here is derived from an EMBL/GenBank/DDBJ whole genome shotgun (WGS) entry which is preliminary data.</text>
</comment>
<dbReference type="EMBL" id="REGN01007997">
    <property type="protein sequence ID" value="RNA04710.1"/>
    <property type="molecule type" value="Genomic_DNA"/>
</dbReference>
<dbReference type="SUPFAM" id="SSF57756">
    <property type="entry name" value="Retrovirus zinc finger-like domains"/>
    <property type="match status" value="1"/>
</dbReference>
<organism evidence="2 3">
    <name type="scientific">Brachionus plicatilis</name>
    <name type="common">Marine rotifer</name>
    <name type="synonym">Brachionus muelleri</name>
    <dbReference type="NCBI Taxonomy" id="10195"/>
    <lineage>
        <taxon>Eukaryota</taxon>
        <taxon>Metazoa</taxon>
        <taxon>Spiralia</taxon>
        <taxon>Gnathifera</taxon>
        <taxon>Rotifera</taxon>
        <taxon>Eurotatoria</taxon>
        <taxon>Monogononta</taxon>
        <taxon>Pseudotrocha</taxon>
        <taxon>Ploima</taxon>
        <taxon>Brachionidae</taxon>
        <taxon>Brachionus</taxon>
    </lineage>
</organism>